<dbReference type="InterPro" id="IPR036390">
    <property type="entry name" value="WH_DNA-bd_sf"/>
</dbReference>
<dbReference type="GO" id="GO:0043565">
    <property type="term" value="F:sequence-specific DNA binding"/>
    <property type="evidence" value="ECO:0007669"/>
    <property type="project" value="TreeGrafter"/>
</dbReference>
<dbReference type="RefSeq" id="WP_102073818.1">
    <property type="nucleotide sequence ID" value="NZ_PDNW01000006.1"/>
</dbReference>
<keyword evidence="3" id="KW-0238">DNA-binding</keyword>
<dbReference type="SUPFAM" id="SSF46785">
    <property type="entry name" value="Winged helix' DNA-binding domain"/>
    <property type="match status" value="1"/>
</dbReference>
<proteinExistence type="inferred from homology"/>
<dbReference type="AlphaFoldDB" id="A0A2N4U5H9"/>
<organism evidence="6 7">
    <name type="scientific">Pollutimonas subterranea</name>
    <dbReference type="NCBI Taxonomy" id="2045210"/>
    <lineage>
        <taxon>Bacteria</taxon>
        <taxon>Pseudomonadati</taxon>
        <taxon>Pseudomonadota</taxon>
        <taxon>Betaproteobacteria</taxon>
        <taxon>Burkholderiales</taxon>
        <taxon>Alcaligenaceae</taxon>
        <taxon>Pollutimonas</taxon>
    </lineage>
</organism>
<evidence type="ECO:0000256" key="3">
    <source>
        <dbReference type="ARBA" id="ARBA00023125"/>
    </source>
</evidence>
<keyword evidence="4" id="KW-0804">Transcription</keyword>
<dbReference type="CDD" id="cd08422">
    <property type="entry name" value="PBP2_CrgA_like"/>
    <property type="match status" value="1"/>
</dbReference>
<dbReference type="PROSITE" id="PS50931">
    <property type="entry name" value="HTH_LYSR"/>
    <property type="match status" value="1"/>
</dbReference>
<dbReference type="PRINTS" id="PR00039">
    <property type="entry name" value="HTHLYSR"/>
</dbReference>
<dbReference type="InterPro" id="IPR058163">
    <property type="entry name" value="LysR-type_TF_proteobact-type"/>
</dbReference>
<dbReference type="Pfam" id="PF03466">
    <property type="entry name" value="LysR_substrate"/>
    <property type="match status" value="1"/>
</dbReference>
<comment type="similarity">
    <text evidence="1">Belongs to the LysR transcriptional regulatory family.</text>
</comment>
<evidence type="ECO:0000313" key="6">
    <source>
        <dbReference type="EMBL" id="PLC50272.1"/>
    </source>
</evidence>
<evidence type="ECO:0000259" key="5">
    <source>
        <dbReference type="PROSITE" id="PS50931"/>
    </source>
</evidence>
<dbReference type="SUPFAM" id="SSF53850">
    <property type="entry name" value="Periplasmic binding protein-like II"/>
    <property type="match status" value="1"/>
</dbReference>
<keyword evidence="7" id="KW-1185">Reference proteome</keyword>
<dbReference type="InterPro" id="IPR005119">
    <property type="entry name" value="LysR_subst-bd"/>
</dbReference>
<dbReference type="EMBL" id="PDNW01000006">
    <property type="protein sequence ID" value="PLC50272.1"/>
    <property type="molecule type" value="Genomic_DNA"/>
</dbReference>
<dbReference type="FunFam" id="1.10.10.10:FF:000001">
    <property type="entry name" value="LysR family transcriptional regulator"/>
    <property type="match status" value="1"/>
</dbReference>
<dbReference type="PANTHER" id="PTHR30537">
    <property type="entry name" value="HTH-TYPE TRANSCRIPTIONAL REGULATOR"/>
    <property type="match status" value="1"/>
</dbReference>
<evidence type="ECO:0000256" key="4">
    <source>
        <dbReference type="ARBA" id="ARBA00023163"/>
    </source>
</evidence>
<sequence length="319" mass="34797">MQPLIYLECFVKAAESGSFSAAARLLAITPAAVSKNVARLEAALGVRLFQRSTRKLTLTEGGEHFLRQISAALTTLSDAVNDVSEQDRQPAGTLRVSMGQAFGRGYMVPLLDEFLQRYPAIVPDWRFENRQVDLIGEGFDAGIGGGLDLKPGMVARELGRIHIVAVASASYMANKQQPRDPSELSAFDGIVRRASHTGRINQYSLRNAAGDTATAELRPRIIFDDPEAICQAALMGLGVALLPMPFAMPWLQNGALERVLPGWSADVGPVSLYYPAKKLLPARTRVFVDFVIEQFRDRDFARLIQSNGSSAALSAVRQH</sequence>
<reference evidence="6 7" key="1">
    <citation type="submission" date="2017-10" db="EMBL/GenBank/DDBJ databases">
        <title>Two draft genome sequences of Pusillimonas sp. strains isolated from a nitrate- and radionuclide-contaminated groundwater in Russia.</title>
        <authorList>
            <person name="Grouzdev D.S."/>
            <person name="Tourova T.P."/>
            <person name="Goeva M.A."/>
            <person name="Babich T.L."/>
            <person name="Sokolova D.S."/>
            <person name="Abdullin R."/>
            <person name="Poltaraus A.B."/>
            <person name="Toshchakov S.V."/>
            <person name="Nazina T.N."/>
        </authorList>
    </citation>
    <scope>NUCLEOTIDE SEQUENCE [LARGE SCALE GENOMIC DNA]</scope>
    <source>
        <strain evidence="6 7">JR1/69-3-13</strain>
    </source>
</reference>
<dbReference type="Gene3D" id="3.40.190.290">
    <property type="match status" value="1"/>
</dbReference>
<dbReference type="PANTHER" id="PTHR30537:SF72">
    <property type="entry name" value="LYSR FAMILY TRANSCRIPTIONAL REGULATOR"/>
    <property type="match status" value="1"/>
</dbReference>
<evidence type="ECO:0000256" key="1">
    <source>
        <dbReference type="ARBA" id="ARBA00009437"/>
    </source>
</evidence>
<name>A0A2N4U5H9_9BURK</name>
<evidence type="ECO:0000313" key="7">
    <source>
        <dbReference type="Proteomes" id="UP000234190"/>
    </source>
</evidence>
<comment type="caution">
    <text evidence="6">The sequence shown here is derived from an EMBL/GenBank/DDBJ whole genome shotgun (WGS) entry which is preliminary data.</text>
</comment>
<dbReference type="GO" id="GO:0003700">
    <property type="term" value="F:DNA-binding transcription factor activity"/>
    <property type="evidence" value="ECO:0007669"/>
    <property type="project" value="InterPro"/>
</dbReference>
<dbReference type="OrthoDB" id="9110639at2"/>
<keyword evidence="2" id="KW-0805">Transcription regulation</keyword>
<dbReference type="Pfam" id="PF00126">
    <property type="entry name" value="HTH_1"/>
    <property type="match status" value="1"/>
</dbReference>
<dbReference type="InterPro" id="IPR000847">
    <property type="entry name" value="LysR_HTH_N"/>
</dbReference>
<evidence type="ECO:0000256" key="2">
    <source>
        <dbReference type="ARBA" id="ARBA00023015"/>
    </source>
</evidence>
<dbReference type="InterPro" id="IPR036388">
    <property type="entry name" value="WH-like_DNA-bd_sf"/>
</dbReference>
<feature type="domain" description="HTH lysR-type" evidence="5">
    <location>
        <begin position="1"/>
        <end position="59"/>
    </location>
</feature>
<dbReference type="GO" id="GO:0006351">
    <property type="term" value="P:DNA-templated transcription"/>
    <property type="evidence" value="ECO:0007669"/>
    <property type="project" value="TreeGrafter"/>
</dbReference>
<gene>
    <name evidence="6" type="ORF">CR159_09655</name>
</gene>
<dbReference type="Gene3D" id="1.10.10.10">
    <property type="entry name" value="Winged helix-like DNA-binding domain superfamily/Winged helix DNA-binding domain"/>
    <property type="match status" value="1"/>
</dbReference>
<protein>
    <submittedName>
        <fullName evidence="6">LysR family transcriptional regulator</fullName>
    </submittedName>
</protein>
<accession>A0A2N4U5H9</accession>
<dbReference type="Proteomes" id="UP000234190">
    <property type="component" value="Unassembled WGS sequence"/>
</dbReference>